<keyword evidence="3" id="KW-0238">DNA-binding</keyword>
<reference evidence="8 9" key="1">
    <citation type="submission" date="2024-01" db="EMBL/GenBank/DDBJ databases">
        <title>Genome assemblies of Stephania.</title>
        <authorList>
            <person name="Yang L."/>
        </authorList>
    </citation>
    <scope>NUCLEOTIDE SEQUENCE [LARGE SCALE GENOMIC DNA]</scope>
    <source>
        <strain evidence="8">YNDBR</strain>
        <tissue evidence="8">Leaf</tissue>
    </source>
</reference>
<evidence type="ECO:0000256" key="6">
    <source>
        <dbReference type="SAM" id="MobiDB-lite"/>
    </source>
</evidence>
<evidence type="ECO:0000313" key="8">
    <source>
        <dbReference type="EMBL" id="KAK9160296.1"/>
    </source>
</evidence>
<evidence type="ECO:0000256" key="2">
    <source>
        <dbReference type="ARBA" id="ARBA00023015"/>
    </source>
</evidence>
<dbReference type="AlphaFoldDB" id="A0AAP0KX45"/>
<comment type="subcellular location">
    <subcellularLocation>
        <location evidence="1">Nucleus</location>
    </subcellularLocation>
</comment>
<proteinExistence type="predicted"/>
<feature type="domain" description="AP2/ERF" evidence="7">
    <location>
        <begin position="102"/>
        <end position="160"/>
    </location>
</feature>
<dbReference type="FunFam" id="3.30.730.10:FF:000001">
    <property type="entry name" value="Ethylene-responsive transcription factor 2"/>
    <property type="match status" value="1"/>
</dbReference>
<sequence length="209" mass="23484">MISLIPIACSNATSVHAPPRLPAHHSTSGLCPHVPSSNEDKLSCEERSSPAEERSLPAEERFPTFDSPTNSLASHSTHNMEGDSFKGKAKREENQSMSNKVRYRGVRRRSFEKFVAEIRDCTKHSVRMWLGTFNSAEEAARAYDQATYAMRGHLAILNFPNEYIQSSLVSSSCLSSSNQNVRKAQELQVIELYLDDKLLEELLKPENEN</sequence>
<evidence type="ECO:0000259" key="7">
    <source>
        <dbReference type="PROSITE" id="PS51032"/>
    </source>
</evidence>
<keyword evidence="9" id="KW-1185">Reference proteome</keyword>
<dbReference type="Gene3D" id="3.30.730.10">
    <property type="entry name" value="AP2/ERF domain"/>
    <property type="match status" value="1"/>
</dbReference>
<dbReference type="SMART" id="SM00380">
    <property type="entry name" value="AP2"/>
    <property type="match status" value="1"/>
</dbReference>
<accession>A0AAP0KX45</accession>
<evidence type="ECO:0000256" key="5">
    <source>
        <dbReference type="ARBA" id="ARBA00023242"/>
    </source>
</evidence>
<feature type="region of interest" description="Disordered" evidence="6">
    <location>
        <begin position="20"/>
        <end position="100"/>
    </location>
</feature>
<dbReference type="PANTHER" id="PTHR31190:SF488">
    <property type="entry name" value="ETHYLENE-RESPONSIVE TRANSCRIPTION FACTOR ERF096"/>
    <property type="match status" value="1"/>
</dbReference>
<dbReference type="InterPro" id="IPR036955">
    <property type="entry name" value="AP2/ERF_dom_sf"/>
</dbReference>
<dbReference type="InterPro" id="IPR016177">
    <property type="entry name" value="DNA-bd_dom_sf"/>
</dbReference>
<dbReference type="InterPro" id="IPR001471">
    <property type="entry name" value="AP2/ERF_dom"/>
</dbReference>
<dbReference type="CDD" id="cd00018">
    <property type="entry name" value="AP2"/>
    <property type="match status" value="1"/>
</dbReference>
<dbReference type="SUPFAM" id="SSF54171">
    <property type="entry name" value="DNA-binding domain"/>
    <property type="match status" value="1"/>
</dbReference>
<keyword evidence="4" id="KW-0804">Transcription</keyword>
<dbReference type="GO" id="GO:0003700">
    <property type="term" value="F:DNA-binding transcription factor activity"/>
    <property type="evidence" value="ECO:0007669"/>
    <property type="project" value="InterPro"/>
</dbReference>
<comment type="caution">
    <text evidence="8">The sequence shown here is derived from an EMBL/GenBank/DDBJ whole genome shotgun (WGS) entry which is preliminary data.</text>
</comment>
<keyword evidence="2" id="KW-0805">Transcription regulation</keyword>
<dbReference type="EMBL" id="JBBNAF010000003">
    <property type="protein sequence ID" value="KAK9160296.1"/>
    <property type="molecule type" value="Genomic_DNA"/>
</dbReference>
<feature type="compositionally biased region" description="Basic and acidic residues" evidence="6">
    <location>
        <begin position="78"/>
        <end position="94"/>
    </location>
</feature>
<dbReference type="GO" id="GO:0009873">
    <property type="term" value="P:ethylene-activated signaling pathway"/>
    <property type="evidence" value="ECO:0007669"/>
    <property type="project" value="InterPro"/>
</dbReference>
<dbReference type="PROSITE" id="PS51032">
    <property type="entry name" value="AP2_ERF"/>
    <property type="match status" value="1"/>
</dbReference>
<dbReference type="Pfam" id="PF00847">
    <property type="entry name" value="AP2"/>
    <property type="match status" value="1"/>
</dbReference>
<keyword evidence="5" id="KW-0539">Nucleus</keyword>
<protein>
    <recommendedName>
        <fullName evidence="7">AP2/ERF domain-containing protein</fullName>
    </recommendedName>
</protein>
<evidence type="ECO:0000256" key="3">
    <source>
        <dbReference type="ARBA" id="ARBA00023125"/>
    </source>
</evidence>
<evidence type="ECO:0000313" key="9">
    <source>
        <dbReference type="Proteomes" id="UP001420932"/>
    </source>
</evidence>
<evidence type="ECO:0000256" key="1">
    <source>
        <dbReference type="ARBA" id="ARBA00004123"/>
    </source>
</evidence>
<feature type="compositionally biased region" description="Polar residues" evidence="6">
    <location>
        <begin position="66"/>
        <end position="77"/>
    </location>
</feature>
<evidence type="ECO:0000256" key="4">
    <source>
        <dbReference type="ARBA" id="ARBA00023163"/>
    </source>
</evidence>
<dbReference type="PANTHER" id="PTHR31190">
    <property type="entry name" value="DNA-BINDING DOMAIN"/>
    <property type="match status" value="1"/>
</dbReference>
<dbReference type="Proteomes" id="UP001420932">
    <property type="component" value="Unassembled WGS sequence"/>
</dbReference>
<organism evidence="8 9">
    <name type="scientific">Stephania yunnanensis</name>
    <dbReference type="NCBI Taxonomy" id="152371"/>
    <lineage>
        <taxon>Eukaryota</taxon>
        <taxon>Viridiplantae</taxon>
        <taxon>Streptophyta</taxon>
        <taxon>Embryophyta</taxon>
        <taxon>Tracheophyta</taxon>
        <taxon>Spermatophyta</taxon>
        <taxon>Magnoliopsida</taxon>
        <taxon>Ranunculales</taxon>
        <taxon>Menispermaceae</taxon>
        <taxon>Menispermoideae</taxon>
        <taxon>Cissampelideae</taxon>
        <taxon>Stephania</taxon>
    </lineage>
</organism>
<dbReference type="GO" id="GO:0005634">
    <property type="term" value="C:nucleus"/>
    <property type="evidence" value="ECO:0007669"/>
    <property type="project" value="UniProtKB-SubCell"/>
</dbReference>
<feature type="compositionally biased region" description="Basic and acidic residues" evidence="6">
    <location>
        <begin position="38"/>
        <end position="63"/>
    </location>
</feature>
<dbReference type="InterPro" id="IPR044808">
    <property type="entry name" value="ERF_plant"/>
</dbReference>
<name>A0AAP0KX45_9MAGN</name>
<dbReference type="GO" id="GO:0003677">
    <property type="term" value="F:DNA binding"/>
    <property type="evidence" value="ECO:0007669"/>
    <property type="project" value="UniProtKB-KW"/>
</dbReference>
<gene>
    <name evidence="8" type="ORF">Syun_006637</name>
</gene>
<dbReference type="PRINTS" id="PR00367">
    <property type="entry name" value="ETHRSPELEMNT"/>
</dbReference>